<proteinExistence type="predicted"/>
<protein>
    <submittedName>
        <fullName evidence="1">Uncharacterized protein</fullName>
    </submittedName>
</protein>
<name>A0A0C3NYR1_PISTI</name>
<keyword evidence="2" id="KW-1185">Reference proteome</keyword>
<evidence type="ECO:0000313" key="1">
    <source>
        <dbReference type="EMBL" id="KIO05955.1"/>
    </source>
</evidence>
<dbReference type="EMBL" id="KN831964">
    <property type="protein sequence ID" value="KIO05955.1"/>
    <property type="molecule type" value="Genomic_DNA"/>
</dbReference>
<dbReference type="HOGENOM" id="CLU_1806989_0_0_1"/>
<reference evidence="2" key="2">
    <citation type="submission" date="2015-01" db="EMBL/GenBank/DDBJ databases">
        <title>Evolutionary Origins and Diversification of the Mycorrhizal Mutualists.</title>
        <authorList>
            <consortium name="DOE Joint Genome Institute"/>
            <consortium name="Mycorrhizal Genomics Consortium"/>
            <person name="Kohler A."/>
            <person name="Kuo A."/>
            <person name="Nagy L.G."/>
            <person name="Floudas D."/>
            <person name="Copeland A."/>
            <person name="Barry K.W."/>
            <person name="Cichocki N."/>
            <person name="Veneault-Fourrey C."/>
            <person name="LaButti K."/>
            <person name="Lindquist E.A."/>
            <person name="Lipzen A."/>
            <person name="Lundell T."/>
            <person name="Morin E."/>
            <person name="Murat C."/>
            <person name="Riley R."/>
            <person name="Ohm R."/>
            <person name="Sun H."/>
            <person name="Tunlid A."/>
            <person name="Henrissat B."/>
            <person name="Grigoriev I.V."/>
            <person name="Hibbett D.S."/>
            <person name="Martin F."/>
        </authorList>
    </citation>
    <scope>NUCLEOTIDE SEQUENCE [LARGE SCALE GENOMIC DNA]</scope>
    <source>
        <strain evidence="2">Marx 270</strain>
    </source>
</reference>
<dbReference type="AlphaFoldDB" id="A0A0C3NYR1"/>
<sequence>MPGMPQQQKHFIIASKQVQISDLSIHLLPHDPDVCRNAIYFFPGKSEQPQVAVEKLPYEDTKTYYADPRVAVVVDHNMCTGAFQNGRPRPPSPPVIRFRGTARSEPVRSAVGLLVLKGERKEDQAFEGGGGGLHFSFFEDGLS</sequence>
<dbReference type="InParanoid" id="A0A0C3NYR1"/>
<accession>A0A0C3NYR1</accession>
<dbReference type="Proteomes" id="UP000054217">
    <property type="component" value="Unassembled WGS sequence"/>
</dbReference>
<organism evidence="1 2">
    <name type="scientific">Pisolithus tinctorius Marx 270</name>
    <dbReference type="NCBI Taxonomy" id="870435"/>
    <lineage>
        <taxon>Eukaryota</taxon>
        <taxon>Fungi</taxon>
        <taxon>Dikarya</taxon>
        <taxon>Basidiomycota</taxon>
        <taxon>Agaricomycotina</taxon>
        <taxon>Agaricomycetes</taxon>
        <taxon>Agaricomycetidae</taxon>
        <taxon>Boletales</taxon>
        <taxon>Sclerodermatineae</taxon>
        <taxon>Pisolithaceae</taxon>
        <taxon>Pisolithus</taxon>
    </lineage>
</organism>
<gene>
    <name evidence="1" type="ORF">M404DRAFT_999177</name>
</gene>
<evidence type="ECO:0000313" key="2">
    <source>
        <dbReference type="Proteomes" id="UP000054217"/>
    </source>
</evidence>
<reference evidence="1 2" key="1">
    <citation type="submission" date="2014-04" db="EMBL/GenBank/DDBJ databases">
        <authorList>
            <consortium name="DOE Joint Genome Institute"/>
            <person name="Kuo A."/>
            <person name="Kohler A."/>
            <person name="Costa M.D."/>
            <person name="Nagy L.G."/>
            <person name="Floudas D."/>
            <person name="Copeland A."/>
            <person name="Barry K.W."/>
            <person name="Cichocki N."/>
            <person name="Veneault-Fourrey C."/>
            <person name="LaButti K."/>
            <person name="Lindquist E.A."/>
            <person name="Lipzen A."/>
            <person name="Lundell T."/>
            <person name="Morin E."/>
            <person name="Murat C."/>
            <person name="Sun H."/>
            <person name="Tunlid A."/>
            <person name="Henrissat B."/>
            <person name="Grigoriev I.V."/>
            <person name="Hibbett D.S."/>
            <person name="Martin F."/>
            <person name="Nordberg H.P."/>
            <person name="Cantor M.N."/>
            <person name="Hua S.X."/>
        </authorList>
    </citation>
    <scope>NUCLEOTIDE SEQUENCE [LARGE SCALE GENOMIC DNA]</scope>
    <source>
        <strain evidence="1 2">Marx 270</strain>
    </source>
</reference>